<evidence type="ECO:0000256" key="2">
    <source>
        <dbReference type="SAM" id="MobiDB-lite"/>
    </source>
</evidence>
<feature type="region of interest" description="Disordered" evidence="2">
    <location>
        <begin position="233"/>
        <end position="257"/>
    </location>
</feature>
<accession>A0A367G7U6</accession>
<sequence length="257" mass="27796">MPRPVKCRKVCHFPNVLEFFPADDTEKKTPIVLTVDEYETIRLLDKKGYSQEQCAVSMQVARTTVQRIYEIARKKIADALIDGYPLKIEGGDFKICDGQSSNCGLGGCYKQEIHQKYAAEKGEGIMRIAVTYENGQIFQHFGHTETFKIYDVEEGKVIHSEVVDTNGSGHGALAGVLKALNADVLICGGIGGGAQTALAAAGIKLFGGVSGDADEAVEAFINETLDYNPDVKCSHHEHSHGEGHTCGEHGCGSHSCH</sequence>
<comment type="caution">
    <text evidence="4">The sequence shown here is derived from an EMBL/GenBank/DDBJ whole genome shotgun (WGS) entry which is preliminary data.</text>
</comment>
<name>A0A367G7U6_9FIRM</name>
<evidence type="ECO:0000259" key="3">
    <source>
        <dbReference type="Pfam" id="PF02579"/>
    </source>
</evidence>
<dbReference type="AlphaFoldDB" id="A0A367G7U6"/>
<dbReference type="InterPro" id="IPR003731">
    <property type="entry name" value="Di-Nase_FeMo-co_biosynth"/>
</dbReference>
<feature type="domain" description="Dinitrogenase iron-molybdenum cofactor biosynthesis" evidence="3">
    <location>
        <begin position="134"/>
        <end position="221"/>
    </location>
</feature>
<evidence type="ECO:0000313" key="5">
    <source>
        <dbReference type="Proteomes" id="UP000253208"/>
    </source>
</evidence>
<keyword evidence="4" id="KW-0238">DNA-binding</keyword>
<organism evidence="4 5">
    <name type="scientific">Blautia obeum</name>
    <dbReference type="NCBI Taxonomy" id="40520"/>
    <lineage>
        <taxon>Bacteria</taxon>
        <taxon>Bacillati</taxon>
        <taxon>Bacillota</taxon>
        <taxon>Clostridia</taxon>
        <taxon>Lachnospirales</taxon>
        <taxon>Lachnospiraceae</taxon>
        <taxon>Blautia</taxon>
    </lineage>
</organism>
<dbReference type="PANTHER" id="PTHR37478:SF2">
    <property type="entry name" value="UPF0251 PROTEIN TK0562"/>
    <property type="match status" value="1"/>
</dbReference>
<dbReference type="EMBL" id="PSQG01000002">
    <property type="protein sequence ID" value="RCH46146.1"/>
    <property type="molecule type" value="Genomic_DNA"/>
</dbReference>
<dbReference type="InterPro" id="IPR036105">
    <property type="entry name" value="DiNase_FeMo-co_biosyn_sf"/>
</dbReference>
<dbReference type="SUPFAM" id="SSF53146">
    <property type="entry name" value="Nitrogenase accessory factor-like"/>
    <property type="match status" value="1"/>
</dbReference>
<protein>
    <submittedName>
        <fullName evidence="4">DNA-binding protein</fullName>
    </submittedName>
</protein>
<dbReference type="InterPro" id="IPR002852">
    <property type="entry name" value="UPF0251"/>
</dbReference>
<dbReference type="Proteomes" id="UP000253208">
    <property type="component" value="Unassembled WGS sequence"/>
</dbReference>
<feature type="compositionally biased region" description="Basic and acidic residues" evidence="2">
    <location>
        <begin position="233"/>
        <end position="247"/>
    </location>
</feature>
<evidence type="ECO:0000256" key="1">
    <source>
        <dbReference type="ARBA" id="ARBA00009350"/>
    </source>
</evidence>
<dbReference type="Pfam" id="PF02001">
    <property type="entry name" value="DUF134"/>
    <property type="match status" value="1"/>
</dbReference>
<dbReference type="Pfam" id="PF02579">
    <property type="entry name" value="Nitro_FeMo-Co"/>
    <property type="match status" value="1"/>
</dbReference>
<reference evidence="4 5" key="1">
    <citation type="submission" date="2018-02" db="EMBL/GenBank/DDBJ databases">
        <title>Complete genome sequencing of Faecalibacterium prausnitzii strains isolated from the human gut.</title>
        <authorList>
            <person name="Fitzgerald B.C."/>
            <person name="Shkoporov A.N."/>
            <person name="Ross P.R."/>
            <person name="Hill C."/>
        </authorList>
    </citation>
    <scope>NUCLEOTIDE SEQUENCE [LARGE SCALE GENOMIC DNA]</scope>
    <source>
        <strain evidence="4 5">APC942/31-1</strain>
    </source>
</reference>
<dbReference type="CDD" id="cd00851">
    <property type="entry name" value="MTH1175"/>
    <property type="match status" value="1"/>
</dbReference>
<dbReference type="RefSeq" id="WP_114001544.1">
    <property type="nucleotide sequence ID" value="NZ_PSQG01000002.1"/>
</dbReference>
<dbReference type="PANTHER" id="PTHR37478">
    <property type="match status" value="1"/>
</dbReference>
<evidence type="ECO:0000313" key="4">
    <source>
        <dbReference type="EMBL" id="RCH46146.1"/>
    </source>
</evidence>
<gene>
    <name evidence="4" type="ORF">C4886_01940</name>
</gene>
<dbReference type="GO" id="GO:0003677">
    <property type="term" value="F:DNA binding"/>
    <property type="evidence" value="ECO:0007669"/>
    <property type="project" value="UniProtKB-KW"/>
</dbReference>
<proteinExistence type="inferred from homology"/>
<dbReference type="Gene3D" id="3.30.420.130">
    <property type="entry name" value="Dinitrogenase iron-molybdenum cofactor biosynthesis domain"/>
    <property type="match status" value="1"/>
</dbReference>
<dbReference type="InterPro" id="IPR033913">
    <property type="entry name" value="MTH1175_dom"/>
</dbReference>
<comment type="similarity">
    <text evidence="1">Belongs to the UPF0251 family.</text>
</comment>